<protein>
    <recommendedName>
        <fullName evidence="2">Glycosyltransferase 2-like domain-containing protein</fullName>
    </recommendedName>
</protein>
<dbReference type="InterPro" id="IPR029044">
    <property type="entry name" value="Nucleotide-diphossugar_trans"/>
</dbReference>
<proteinExistence type="predicted"/>
<dbReference type="Gene3D" id="3.90.550.10">
    <property type="entry name" value="Spore Coat Polysaccharide Biosynthesis Protein SpsA, Chain A"/>
    <property type="match status" value="1"/>
</dbReference>
<evidence type="ECO:0000313" key="4">
    <source>
        <dbReference type="Proteomes" id="UP000230093"/>
    </source>
</evidence>
<comment type="caution">
    <text evidence="3">The sequence shown here is derived from an EMBL/GenBank/DDBJ whole genome shotgun (WGS) entry which is preliminary data.</text>
</comment>
<dbReference type="PANTHER" id="PTHR43630">
    <property type="entry name" value="POLY-BETA-1,6-N-ACETYL-D-GLUCOSAMINE SYNTHASE"/>
    <property type="match status" value="1"/>
</dbReference>
<dbReference type="SUPFAM" id="SSF53448">
    <property type="entry name" value="Nucleotide-diphospho-sugar transferases"/>
    <property type="match status" value="1"/>
</dbReference>
<dbReference type="Pfam" id="PF00535">
    <property type="entry name" value="Glycos_transf_2"/>
    <property type="match status" value="1"/>
</dbReference>
<feature type="transmembrane region" description="Helical" evidence="1">
    <location>
        <begin position="224"/>
        <end position="241"/>
    </location>
</feature>
<reference evidence="4" key="1">
    <citation type="submission" date="2017-09" db="EMBL/GenBank/DDBJ databases">
        <title>Depth-based differentiation of microbial function through sediment-hosted aquifers and enrichment of novel symbionts in the deep terrestrial subsurface.</title>
        <authorList>
            <person name="Probst A.J."/>
            <person name="Ladd B."/>
            <person name="Jarett J.K."/>
            <person name="Geller-Mcgrath D.E."/>
            <person name="Sieber C.M.K."/>
            <person name="Emerson J.B."/>
            <person name="Anantharaman K."/>
            <person name="Thomas B.C."/>
            <person name="Malmstrom R."/>
            <person name="Stieglmeier M."/>
            <person name="Klingl A."/>
            <person name="Woyke T."/>
            <person name="Ryan C.M."/>
            <person name="Banfield J.F."/>
        </authorList>
    </citation>
    <scope>NUCLEOTIDE SEQUENCE [LARGE SCALE GENOMIC DNA]</scope>
</reference>
<keyword evidence="1" id="KW-1133">Transmembrane helix</keyword>
<evidence type="ECO:0000313" key="3">
    <source>
        <dbReference type="EMBL" id="PIS09586.1"/>
    </source>
</evidence>
<dbReference type="CDD" id="cd02511">
    <property type="entry name" value="Beta4Glucosyltransferase"/>
    <property type="match status" value="1"/>
</dbReference>
<organism evidence="3 4">
    <name type="scientific">Candidatus Beckwithbacteria bacterium CG10_big_fil_rev_8_21_14_0_10_34_10</name>
    <dbReference type="NCBI Taxonomy" id="1974495"/>
    <lineage>
        <taxon>Bacteria</taxon>
        <taxon>Candidatus Beckwithiibacteriota</taxon>
    </lineage>
</organism>
<dbReference type="EMBL" id="PEZT01000001">
    <property type="protein sequence ID" value="PIS09586.1"/>
    <property type="molecule type" value="Genomic_DNA"/>
</dbReference>
<dbReference type="AlphaFoldDB" id="A0A2H0WA95"/>
<evidence type="ECO:0000256" key="1">
    <source>
        <dbReference type="SAM" id="Phobius"/>
    </source>
</evidence>
<keyword evidence="1" id="KW-0472">Membrane</keyword>
<dbReference type="InterPro" id="IPR001173">
    <property type="entry name" value="Glyco_trans_2-like"/>
</dbReference>
<dbReference type="Proteomes" id="UP000230093">
    <property type="component" value="Unassembled WGS sequence"/>
</dbReference>
<dbReference type="PANTHER" id="PTHR43630:SF2">
    <property type="entry name" value="GLYCOSYLTRANSFERASE"/>
    <property type="match status" value="1"/>
</dbReference>
<gene>
    <name evidence="3" type="ORF">COT75_00050</name>
</gene>
<evidence type="ECO:0000259" key="2">
    <source>
        <dbReference type="Pfam" id="PF00535"/>
    </source>
</evidence>
<accession>A0A2H0WA95</accession>
<keyword evidence="1" id="KW-0812">Transmembrane</keyword>
<feature type="domain" description="Glycosyltransferase 2-like" evidence="2">
    <location>
        <begin position="5"/>
        <end position="115"/>
    </location>
</feature>
<name>A0A2H0WA95_9BACT</name>
<sequence>MSSISVVIPVFNVGSIIKDCLQSVEWADELVCIDMGSTDNTMVVCKEQGVNLLKNIPKNYNFDINRKLGMINARGEWILKIDSDDRLTKKLQKSIKAAIKGKGSIVGYNLFNRVFFFNREIKYGMKKRNSSELRLFKKKSWIYNPFKFHQLIRVKGNTDYLEGNYLHFNSQSIREFINKMNLYTDLDAGKDSSLGKKASFLHLIISPIVKFIKIYIINLGLLDGAYGLIVSMLYAFYNFTYKLKIFEKKSFNLWV</sequence>